<dbReference type="InterPro" id="IPR018620">
    <property type="entry name" value="Ubiquitin3-bd_protein_But2_C"/>
</dbReference>
<evidence type="ECO:0000313" key="3">
    <source>
        <dbReference type="EMBL" id="KAF2676411.1"/>
    </source>
</evidence>
<evidence type="ECO:0000256" key="1">
    <source>
        <dbReference type="SAM" id="SignalP"/>
    </source>
</evidence>
<evidence type="ECO:0000259" key="2">
    <source>
        <dbReference type="Pfam" id="PF09792"/>
    </source>
</evidence>
<dbReference type="EMBL" id="MU005635">
    <property type="protein sequence ID" value="KAF2676411.1"/>
    <property type="molecule type" value="Genomic_DNA"/>
</dbReference>
<keyword evidence="1" id="KW-0732">Signal</keyword>
<feature type="domain" description="Ubiquitin 3 binding protein But2 C-terminal" evidence="2">
    <location>
        <begin position="46"/>
        <end position="169"/>
    </location>
</feature>
<feature type="signal peptide" evidence="1">
    <location>
        <begin position="1"/>
        <end position="17"/>
    </location>
</feature>
<accession>A0A6G1IEL7</accession>
<proteinExistence type="predicted"/>
<keyword evidence="4" id="KW-1185">Reference proteome</keyword>
<reference evidence="3" key="1">
    <citation type="journal article" date="2020" name="Stud. Mycol.">
        <title>101 Dothideomycetes genomes: a test case for predicting lifestyles and emergence of pathogens.</title>
        <authorList>
            <person name="Haridas S."/>
            <person name="Albert R."/>
            <person name="Binder M."/>
            <person name="Bloem J."/>
            <person name="Labutti K."/>
            <person name="Salamov A."/>
            <person name="Andreopoulos B."/>
            <person name="Baker S."/>
            <person name="Barry K."/>
            <person name="Bills G."/>
            <person name="Bluhm B."/>
            <person name="Cannon C."/>
            <person name="Castanera R."/>
            <person name="Culley D."/>
            <person name="Daum C."/>
            <person name="Ezra D."/>
            <person name="Gonzalez J."/>
            <person name="Henrissat B."/>
            <person name="Kuo A."/>
            <person name="Liang C."/>
            <person name="Lipzen A."/>
            <person name="Lutzoni F."/>
            <person name="Magnuson J."/>
            <person name="Mondo S."/>
            <person name="Nolan M."/>
            <person name="Ohm R."/>
            <person name="Pangilinan J."/>
            <person name="Park H.-J."/>
            <person name="Ramirez L."/>
            <person name="Alfaro M."/>
            <person name="Sun H."/>
            <person name="Tritt A."/>
            <person name="Yoshinaga Y."/>
            <person name="Zwiers L.-H."/>
            <person name="Turgeon B."/>
            <person name="Goodwin S."/>
            <person name="Spatafora J."/>
            <person name="Crous P."/>
            <person name="Grigoriev I."/>
        </authorList>
    </citation>
    <scope>NUCLEOTIDE SEQUENCE</scope>
    <source>
        <strain evidence="3">CBS 122367</strain>
    </source>
</reference>
<protein>
    <recommendedName>
        <fullName evidence="2">Ubiquitin 3 binding protein But2 C-terminal domain-containing protein</fullName>
    </recommendedName>
</protein>
<evidence type="ECO:0000313" key="4">
    <source>
        <dbReference type="Proteomes" id="UP000799291"/>
    </source>
</evidence>
<dbReference type="Pfam" id="PF09792">
    <property type="entry name" value="But2"/>
    <property type="match status" value="1"/>
</dbReference>
<sequence length="183" mass="19734">MKVTALTLISLLGLTTAAPIEEKRWPSDPTIIKPTYISNYNINTGGLTYNPAVGKAKFDKTSTISTFTIPSTLSGRKCSLNFHISPSDTAATLSAATGVQVFSTNQVPPTYNVASWGPPGNQRNQHYGNLKLQKPGNGVVDDWPQTLKEFPCPVGTYAWEVVAKWDVAVEYGSGVSGLYIKPL</sequence>
<feature type="chain" id="PRO_5026278395" description="Ubiquitin 3 binding protein But2 C-terminal domain-containing protein" evidence="1">
    <location>
        <begin position="18"/>
        <end position="183"/>
    </location>
</feature>
<dbReference type="AlphaFoldDB" id="A0A6G1IEL7"/>
<gene>
    <name evidence="3" type="ORF">K458DRAFT_424729</name>
</gene>
<dbReference type="Proteomes" id="UP000799291">
    <property type="component" value="Unassembled WGS sequence"/>
</dbReference>
<name>A0A6G1IEL7_9PLEO</name>
<organism evidence="3 4">
    <name type="scientific">Lentithecium fluviatile CBS 122367</name>
    <dbReference type="NCBI Taxonomy" id="1168545"/>
    <lineage>
        <taxon>Eukaryota</taxon>
        <taxon>Fungi</taxon>
        <taxon>Dikarya</taxon>
        <taxon>Ascomycota</taxon>
        <taxon>Pezizomycotina</taxon>
        <taxon>Dothideomycetes</taxon>
        <taxon>Pleosporomycetidae</taxon>
        <taxon>Pleosporales</taxon>
        <taxon>Massarineae</taxon>
        <taxon>Lentitheciaceae</taxon>
        <taxon>Lentithecium</taxon>
    </lineage>
</organism>
<dbReference type="OrthoDB" id="5356630at2759"/>